<dbReference type="EMBL" id="JAGEOK010000002">
    <property type="protein sequence ID" value="MBO2436474.1"/>
    <property type="molecule type" value="Genomic_DNA"/>
</dbReference>
<evidence type="ECO:0008006" key="3">
    <source>
        <dbReference type="Google" id="ProtNLM"/>
    </source>
</evidence>
<keyword evidence="2" id="KW-1185">Reference proteome</keyword>
<dbReference type="RefSeq" id="WP_208264768.1">
    <property type="nucleotide sequence ID" value="NZ_BAAAGM010000032.1"/>
</dbReference>
<accession>A0ABS3QR60</accession>
<reference evidence="1 2" key="1">
    <citation type="submission" date="2021-03" db="EMBL/GenBank/DDBJ databases">
        <authorList>
            <person name="Kanchanasin P."/>
            <person name="Saeng-In P."/>
            <person name="Phongsopitanun W."/>
            <person name="Yuki M."/>
            <person name="Kudo T."/>
            <person name="Ohkuma M."/>
            <person name="Tanasupawat S."/>
        </authorList>
    </citation>
    <scope>NUCLEOTIDE SEQUENCE [LARGE SCALE GENOMIC DNA]</scope>
    <source>
        <strain evidence="1 2">L46</strain>
    </source>
</reference>
<comment type="caution">
    <text evidence="1">The sequence shown here is derived from an EMBL/GenBank/DDBJ whole genome shotgun (WGS) entry which is preliminary data.</text>
</comment>
<protein>
    <recommendedName>
        <fullName evidence="3">ABC transporter ATP-binding protein</fullName>
    </recommendedName>
</protein>
<evidence type="ECO:0000313" key="2">
    <source>
        <dbReference type="Proteomes" id="UP000666915"/>
    </source>
</evidence>
<gene>
    <name evidence="1" type="ORF">J4557_02980</name>
</gene>
<name>A0ABS3QR60_9ACTN</name>
<evidence type="ECO:0000313" key="1">
    <source>
        <dbReference type="EMBL" id="MBO2436474.1"/>
    </source>
</evidence>
<organism evidence="1 2">
    <name type="scientific">Actinomadura nitritigenes</name>
    <dbReference type="NCBI Taxonomy" id="134602"/>
    <lineage>
        <taxon>Bacteria</taxon>
        <taxon>Bacillati</taxon>
        <taxon>Actinomycetota</taxon>
        <taxon>Actinomycetes</taxon>
        <taxon>Streptosporangiales</taxon>
        <taxon>Thermomonosporaceae</taxon>
        <taxon>Actinomadura</taxon>
    </lineage>
</organism>
<proteinExistence type="predicted"/>
<sequence>MTTVRRTFRVLVADGFRAAPRPMIAAALTTLATALTQIAYPVGIRTMVDALARHDVARGVQDAFWHVDGLGVA</sequence>
<dbReference type="Proteomes" id="UP000666915">
    <property type="component" value="Unassembled WGS sequence"/>
</dbReference>